<gene>
    <name evidence="4" type="ORF">IDJ76_14855</name>
</gene>
<dbReference type="PROSITE" id="PS51257">
    <property type="entry name" value="PROKAR_LIPOPROTEIN"/>
    <property type="match status" value="1"/>
</dbReference>
<organism evidence="4 5">
    <name type="scientific">Mucilaginibacter glaciei</name>
    <dbReference type="NCBI Taxonomy" id="2772109"/>
    <lineage>
        <taxon>Bacteria</taxon>
        <taxon>Pseudomonadati</taxon>
        <taxon>Bacteroidota</taxon>
        <taxon>Sphingobacteriia</taxon>
        <taxon>Sphingobacteriales</taxon>
        <taxon>Sphingobacteriaceae</taxon>
        <taxon>Mucilaginibacter</taxon>
    </lineage>
</organism>
<dbReference type="PANTHER" id="PTHR34002:SF9">
    <property type="entry name" value="XYLOGLUCAN-SPECIFIC ENDO-BETA-1,4-GLUCANASE A"/>
    <property type="match status" value="1"/>
</dbReference>
<evidence type="ECO:0000256" key="3">
    <source>
        <dbReference type="SAM" id="SignalP"/>
    </source>
</evidence>
<dbReference type="GO" id="GO:0008810">
    <property type="term" value="F:cellulase activity"/>
    <property type="evidence" value="ECO:0007669"/>
    <property type="project" value="InterPro"/>
</dbReference>
<dbReference type="Pfam" id="PF01670">
    <property type="entry name" value="Glyco_hydro_12"/>
    <property type="match status" value="1"/>
</dbReference>
<dbReference type="GO" id="GO:0000272">
    <property type="term" value="P:polysaccharide catabolic process"/>
    <property type="evidence" value="ECO:0007669"/>
    <property type="project" value="UniProtKB-KW"/>
</dbReference>
<keyword evidence="2" id="KW-0119">Carbohydrate metabolism</keyword>
<dbReference type="Gene3D" id="2.60.120.180">
    <property type="match status" value="1"/>
</dbReference>
<keyword evidence="5" id="KW-1185">Reference proteome</keyword>
<feature type="chain" id="PRO_5036904888" evidence="3">
    <location>
        <begin position="20"/>
        <end position="267"/>
    </location>
</feature>
<dbReference type="AlphaFoldDB" id="A0A926NNF9"/>
<keyword evidence="2 4" id="KW-0378">Hydrolase</keyword>
<dbReference type="InterPro" id="IPR013319">
    <property type="entry name" value="GH11/12"/>
</dbReference>
<keyword evidence="2" id="KW-0326">Glycosidase</keyword>
<accession>A0A926NNF9</accession>
<comment type="caution">
    <text evidence="4">The sequence shown here is derived from an EMBL/GenBank/DDBJ whole genome shotgun (WGS) entry which is preliminary data.</text>
</comment>
<evidence type="ECO:0000313" key="5">
    <source>
        <dbReference type="Proteomes" id="UP000619078"/>
    </source>
</evidence>
<comment type="similarity">
    <text evidence="1 2">Belongs to the glycosyl hydrolase 12 (cellulase H) family.</text>
</comment>
<feature type="signal peptide" evidence="3">
    <location>
        <begin position="1"/>
        <end position="19"/>
    </location>
</feature>
<evidence type="ECO:0000256" key="2">
    <source>
        <dbReference type="RuleBase" id="RU361163"/>
    </source>
</evidence>
<dbReference type="InterPro" id="IPR002594">
    <property type="entry name" value="GH12"/>
</dbReference>
<reference evidence="4" key="1">
    <citation type="submission" date="2020-09" db="EMBL/GenBank/DDBJ databases">
        <title>Novel species of Mucilaginibacter isolated from a glacier on the Tibetan Plateau.</title>
        <authorList>
            <person name="Liu Q."/>
            <person name="Xin Y.-H."/>
        </authorList>
    </citation>
    <scope>NUCLEOTIDE SEQUENCE</scope>
    <source>
        <strain evidence="4">ZB1P21</strain>
    </source>
</reference>
<dbReference type="SUPFAM" id="SSF49899">
    <property type="entry name" value="Concanavalin A-like lectins/glucanases"/>
    <property type="match status" value="1"/>
</dbReference>
<dbReference type="InterPro" id="IPR013320">
    <property type="entry name" value="ConA-like_dom_sf"/>
</dbReference>
<evidence type="ECO:0000313" key="4">
    <source>
        <dbReference type="EMBL" id="MBD1394386.1"/>
    </source>
</evidence>
<evidence type="ECO:0000256" key="1">
    <source>
        <dbReference type="ARBA" id="ARBA00005519"/>
    </source>
</evidence>
<proteinExistence type="inferred from homology"/>
<protein>
    <submittedName>
        <fullName evidence="4">Glycosyl hydrolase</fullName>
    </submittedName>
</protein>
<sequence length="267" mass="29248">MKKNLAFLALGLTSLMFFASCKKDSTNANPETLTGGAPASADLQLATTASYVYSSNNNFASYTDNGSYGVYNDAWGTGTDHTQTLNVWSTTHWNVVTNQPTGGNAVKTYPHSTRQVNKLIGSLNTCTSSFNYTVPSSWTGDRAYDVWAGSSDKYEIMIWMGRDNNFNPLADAYNGSGAVPSYTNVNVGGHTYNVYHKYWANTGKYVFSFVRTANTSSGTVNIKDVLNWIRNTPKWMGNENVNRIEFGFEIGSGSGTWTMNSFSATVN</sequence>
<dbReference type="EMBL" id="JACWMX010000006">
    <property type="protein sequence ID" value="MBD1394386.1"/>
    <property type="molecule type" value="Genomic_DNA"/>
</dbReference>
<dbReference type="Proteomes" id="UP000619078">
    <property type="component" value="Unassembled WGS sequence"/>
</dbReference>
<dbReference type="RefSeq" id="WP_191164134.1">
    <property type="nucleotide sequence ID" value="NZ_JACWMX010000006.1"/>
</dbReference>
<keyword evidence="3" id="KW-0732">Signal</keyword>
<name>A0A926NNF9_9SPHI</name>
<keyword evidence="2" id="KW-0624">Polysaccharide degradation</keyword>
<dbReference type="PANTHER" id="PTHR34002">
    <property type="entry name" value="BLR1656 PROTEIN"/>
    <property type="match status" value="1"/>
</dbReference>